<evidence type="ECO:0000256" key="4">
    <source>
        <dbReference type="PIRSR" id="PIRSR015582-1"/>
    </source>
</evidence>
<sequence length="281" mass="30375">MTAFDLGPALLFVPADRPERYSKAYDRSDAIIIDLEDAVAPVDRPVARKTLRRHLTEMDSSTAQRTIVRINPVDEPDFGDDVKVVADSPTRYVMVPKVERAEDIQQVAKALPNIGLIALCETAAGVLSSIEVARHPAVVALMWGSEDLMVSTGGSASRFGNGTYRDAPRFARAQVLLAAAAAGKASIDTIHTDLSPTEHFTAEAEDAVASGFNAKACIHPAQVTVVREAYRPSKEEVEYAQALLDEVKNHGGVFQFRGSMVDGPLIAHARTVVQRAQRLTS</sequence>
<dbReference type="InterPro" id="IPR015813">
    <property type="entry name" value="Pyrv/PenolPyrv_kinase-like_dom"/>
</dbReference>
<name>A0A543AK13_9MICC</name>
<dbReference type="GO" id="GO:0006107">
    <property type="term" value="P:oxaloacetate metabolic process"/>
    <property type="evidence" value="ECO:0007669"/>
    <property type="project" value="TreeGrafter"/>
</dbReference>
<feature type="binding site" evidence="4">
    <location>
        <position position="121"/>
    </location>
    <ligand>
        <name>substrate</name>
    </ligand>
</feature>
<dbReference type="OrthoDB" id="5172636at2"/>
<comment type="caution">
    <text evidence="7">The sequence shown here is derived from an EMBL/GenBank/DDBJ whole genome shotgun (WGS) entry which is preliminary data.</text>
</comment>
<dbReference type="Proteomes" id="UP000319746">
    <property type="component" value="Unassembled WGS sequence"/>
</dbReference>
<protein>
    <submittedName>
        <fullName evidence="7">Citrate lyase subunit beta/citryl-CoA lyase</fullName>
    </submittedName>
</protein>
<dbReference type="InterPro" id="IPR040442">
    <property type="entry name" value="Pyrv_kinase-like_dom_sf"/>
</dbReference>
<feature type="domain" description="HpcH/HpaI aldolase/citrate lyase" evidence="6">
    <location>
        <begin position="10"/>
        <end position="220"/>
    </location>
</feature>
<dbReference type="PANTHER" id="PTHR32308">
    <property type="entry name" value="LYASE BETA SUBUNIT, PUTATIVE (AFU_ORTHOLOGUE AFUA_4G13030)-RELATED"/>
    <property type="match status" value="1"/>
</dbReference>
<organism evidence="7 8">
    <name type="scientific">Enteractinococcus coprophilus</name>
    <dbReference type="NCBI Taxonomy" id="1027633"/>
    <lineage>
        <taxon>Bacteria</taxon>
        <taxon>Bacillati</taxon>
        <taxon>Actinomycetota</taxon>
        <taxon>Actinomycetes</taxon>
        <taxon>Micrococcales</taxon>
        <taxon>Micrococcaceae</taxon>
    </lineage>
</organism>
<keyword evidence="3 5" id="KW-0460">Magnesium</keyword>
<accession>A0A543AK13</accession>
<dbReference type="Pfam" id="PF03328">
    <property type="entry name" value="HpcH_HpaI"/>
    <property type="match status" value="1"/>
</dbReference>
<keyword evidence="7" id="KW-0456">Lyase</keyword>
<evidence type="ECO:0000256" key="2">
    <source>
        <dbReference type="ARBA" id="ARBA00022723"/>
    </source>
</evidence>
<keyword evidence="8" id="KW-1185">Reference proteome</keyword>
<dbReference type="PIRSF" id="PIRSF015582">
    <property type="entry name" value="Cit_lyase_B"/>
    <property type="match status" value="1"/>
</dbReference>
<dbReference type="GO" id="GO:0016829">
    <property type="term" value="F:lyase activity"/>
    <property type="evidence" value="ECO:0007669"/>
    <property type="project" value="UniProtKB-KW"/>
</dbReference>
<dbReference type="InterPro" id="IPR011206">
    <property type="entry name" value="Citrate_lyase_beta/mcl1/mcl2"/>
</dbReference>
<dbReference type="Gene3D" id="3.20.20.60">
    <property type="entry name" value="Phosphoenolpyruvate-binding domains"/>
    <property type="match status" value="1"/>
</dbReference>
<dbReference type="AlphaFoldDB" id="A0A543AK13"/>
<evidence type="ECO:0000259" key="6">
    <source>
        <dbReference type="Pfam" id="PF03328"/>
    </source>
</evidence>
<dbReference type="GO" id="GO:0000287">
    <property type="term" value="F:magnesium ion binding"/>
    <property type="evidence" value="ECO:0007669"/>
    <property type="project" value="TreeGrafter"/>
</dbReference>
<evidence type="ECO:0000313" key="8">
    <source>
        <dbReference type="Proteomes" id="UP000319746"/>
    </source>
</evidence>
<dbReference type="PANTHER" id="PTHR32308:SF10">
    <property type="entry name" value="CITRATE LYASE SUBUNIT BETA"/>
    <property type="match status" value="1"/>
</dbReference>
<dbReference type="EMBL" id="VFOU01000002">
    <property type="protein sequence ID" value="TQL72909.1"/>
    <property type="molecule type" value="Genomic_DNA"/>
</dbReference>
<feature type="binding site" evidence="4">
    <location>
        <position position="69"/>
    </location>
    <ligand>
        <name>substrate</name>
    </ligand>
</feature>
<evidence type="ECO:0000256" key="5">
    <source>
        <dbReference type="PIRSR" id="PIRSR015582-2"/>
    </source>
</evidence>
<dbReference type="RefSeq" id="WP_141866378.1">
    <property type="nucleotide sequence ID" value="NZ_BAABAN010000005.1"/>
</dbReference>
<dbReference type="InterPro" id="IPR005000">
    <property type="entry name" value="Aldolase/citrate-lyase_domain"/>
</dbReference>
<dbReference type="SUPFAM" id="SSF51621">
    <property type="entry name" value="Phosphoenolpyruvate/pyruvate domain"/>
    <property type="match status" value="1"/>
</dbReference>
<reference evidence="7 8" key="1">
    <citation type="submission" date="2019-06" db="EMBL/GenBank/DDBJ databases">
        <title>Sequencing the genomes of 1000 actinobacteria strains.</title>
        <authorList>
            <person name="Klenk H.-P."/>
        </authorList>
    </citation>
    <scope>NUCLEOTIDE SEQUENCE [LARGE SCALE GENOMIC DNA]</scope>
    <source>
        <strain evidence="7 8">DSM 24083</strain>
    </source>
</reference>
<comment type="cofactor">
    <cofactor evidence="1">
        <name>Mg(2+)</name>
        <dbReference type="ChEBI" id="CHEBI:18420"/>
    </cofactor>
</comment>
<feature type="binding site" evidence="5">
    <location>
        <position position="121"/>
    </location>
    <ligand>
        <name>Mg(2+)</name>
        <dbReference type="ChEBI" id="CHEBI:18420"/>
    </ligand>
</feature>
<keyword evidence="2 5" id="KW-0479">Metal-binding</keyword>
<proteinExistence type="predicted"/>
<evidence type="ECO:0000256" key="3">
    <source>
        <dbReference type="ARBA" id="ARBA00022842"/>
    </source>
</evidence>
<gene>
    <name evidence="7" type="ORF">FB556_1582</name>
</gene>
<feature type="binding site" evidence="5">
    <location>
        <position position="147"/>
    </location>
    <ligand>
        <name>Mg(2+)</name>
        <dbReference type="ChEBI" id="CHEBI:18420"/>
    </ligand>
</feature>
<evidence type="ECO:0000313" key="7">
    <source>
        <dbReference type="EMBL" id="TQL72909.1"/>
    </source>
</evidence>
<evidence type="ECO:0000256" key="1">
    <source>
        <dbReference type="ARBA" id="ARBA00001946"/>
    </source>
</evidence>